<dbReference type="AlphaFoldDB" id="A0A0C2YSH9"/>
<dbReference type="GO" id="GO:0005634">
    <property type="term" value="C:nucleus"/>
    <property type="evidence" value="ECO:0007669"/>
    <property type="project" value="TreeGrafter"/>
</dbReference>
<evidence type="ECO:0000256" key="5">
    <source>
        <dbReference type="ARBA" id="ARBA00022777"/>
    </source>
</evidence>
<dbReference type="GO" id="GO:0004674">
    <property type="term" value="F:protein serine/threonine kinase activity"/>
    <property type="evidence" value="ECO:0007669"/>
    <property type="project" value="UniProtKB-KW"/>
</dbReference>
<dbReference type="Gene3D" id="1.10.510.10">
    <property type="entry name" value="Transferase(Phosphotransferase) domain 1"/>
    <property type="match status" value="1"/>
</dbReference>
<dbReference type="InterPro" id="IPR051334">
    <property type="entry name" value="SRPK"/>
</dbReference>
<dbReference type="HOGENOM" id="CLU_000288_81_2_1"/>
<keyword evidence="6" id="KW-0067">ATP-binding</keyword>
<dbReference type="SUPFAM" id="SSF56112">
    <property type="entry name" value="Protein kinase-like (PK-like)"/>
    <property type="match status" value="1"/>
</dbReference>
<evidence type="ECO:0000256" key="3">
    <source>
        <dbReference type="ARBA" id="ARBA00022679"/>
    </source>
</evidence>
<evidence type="ECO:0000313" key="11">
    <source>
        <dbReference type="Proteomes" id="UP000053424"/>
    </source>
</evidence>
<dbReference type="GO" id="GO:0050684">
    <property type="term" value="P:regulation of mRNA processing"/>
    <property type="evidence" value="ECO:0007669"/>
    <property type="project" value="TreeGrafter"/>
</dbReference>
<dbReference type="Proteomes" id="UP000053424">
    <property type="component" value="Unassembled WGS sequence"/>
</dbReference>
<accession>A0A0C2YSH9</accession>
<keyword evidence="2" id="KW-0723">Serine/threonine-protein kinase</keyword>
<keyword evidence="4" id="KW-0547">Nucleotide-binding</keyword>
<protein>
    <recommendedName>
        <fullName evidence="1">non-specific serine/threonine protein kinase</fullName>
        <ecNumber evidence="1">2.7.11.1</ecNumber>
    </recommendedName>
</protein>
<dbReference type="GO" id="GO:0005737">
    <property type="term" value="C:cytoplasm"/>
    <property type="evidence" value="ECO:0007669"/>
    <property type="project" value="TreeGrafter"/>
</dbReference>
<dbReference type="OrthoDB" id="5979581at2759"/>
<evidence type="ECO:0000256" key="6">
    <source>
        <dbReference type="ARBA" id="ARBA00022840"/>
    </source>
</evidence>
<sequence>MASKVIQTYHLGAERIADYCPGGHHPVHLGDIFHERYKVINKLGAGAYSIVWIVEDLHSGRFASLKIVRASALATSHERDVIRHLKRSQEGTHRNSPGREFVMEILDDFLLHGPNGVHLCIVTELLGPPIQQDPWVWEELFPGHIEEFPAIHAKKLCVQVARGLAYLHQCNIVHGDLNCGNMVLRIPGVERWTRRDIEKYFGQPDKQLPRDNQWNVIQSTSPNVPKYGVVPPDPDLLLNLCIESIENFNIKLCDFGEAFIWDGRPKDIKSHMPLDLAAPEVLLRAPLTPSIDVWALACVMFLFLDNCSLFPGDLRDHKLRSIVSSLGKLPDCLWTRWEERREYFDGDANSLWPGYTSPASRKTPNRKLLTIIPSNRMTQLEISGFVDLVSRMVCLEAETRITMDEVVRLLPKEWN</sequence>
<dbReference type="SMART" id="SM00220">
    <property type="entry name" value="S_TKc"/>
    <property type="match status" value="1"/>
</dbReference>
<keyword evidence="5" id="KW-0418">Kinase</keyword>
<proteinExistence type="predicted"/>
<dbReference type="PROSITE" id="PS50011">
    <property type="entry name" value="PROTEIN_KINASE_DOM"/>
    <property type="match status" value="1"/>
</dbReference>
<dbReference type="STRING" id="686832.A0A0C2YSH9"/>
<comment type="catalytic activity">
    <reaction evidence="7">
        <text>L-threonyl-[protein] + ATP = O-phospho-L-threonyl-[protein] + ADP + H(+)</text>
        <dbReference type="Rhea" id="RHEA:46608"/>
        <dbReference type="Rhea" id="RHEA-COMP:11060"/>
        <dbReference type="Rhea" id="RHEA-COMP:11605"/>
        <dbReference type="ChEBI" id="CHEBI:15378"/>
        <dbReference type="ChEBI" id="CHEBI:30013"/>
        <dbReference type="ChEBI" id="CHEBI:30616"/>
        <dbReference type="ChEBI" id="CHEBI:61977"/>
        <dbReference type="ChEBI" id="CHEBI:456216"/>
        <dbReference type="EC" id="2.7.11.1"/>
    </reaction>
</comment>
<evidence type="ECO:0000256" key="7">
    <source>
        <dbReference type="ARBA" id="ARBA00047899"/>
    </source>
</evidence>
<evidence type="ECO:0000313" key="10">
    <source>
        <dbReference type="EMBL" id="KIM43992.1"/>
    </source>
</evidence>
<evidence type="ECO:0000259" key="9">
    <source>
        <dbReference type="PROSITE" id="PS50011"/>
    </source>
</evidence>
<evidence type="ECO:0000256" key="2">
    <source>
        <dbReference type="ARBA" id="ARBA00022527"/>
    </source>
</evidence>
<dbReference type="PANTHER" id="PTHR47634">
    <property type="entry name" value="PROTEIN KINASE DOMAIN-CONTAINING PROTEIN-RELATED"/>
    <property type="match status" value="1"/>
</dbReference>
<dbReference type="GO" id="GO:0000245">
    <property type="term" value="P:spliceosomal complex assembly"/>
    <property type="evidence" value="ECO:0007669"/>
    <property type="project" value="TreeGrafter"/>
</dbReference>
<dbReference type="GO" id="GO:0005524">
    <property type="term" value="F:ATP binding"/>
    <property type="evidence" value="ECO:0007669"/>
    <property type="project" value="UniProtKB-KW"/>
</dbReference>
<dbReference type="InterPro" id="IPR000719">
    <property type="entry name" value="Prot_kinase_dom"/>
</dbReference>
<gene>
    <name evidence="10" type="ORF">M413DRAFT_443056</name>
</gene>
<evidence type="ECO:0000256" key="8">
    <source>
        <dbReference type="ARBA" id="ARBA00048679"/>
    </source>
</evidence>
<dbReference type="Gene3D" id="3.30.200.20">
    <property type="entry name" value="Phosphorylase Kinase, domain 1"/>
    <property type="match status" value="1"/>
</dbReference>
<name>A0A0C2YSH9_HEBCY</name>
<keyword evidence="11" id="KW-1185">Reference proteome</keyword>
<dbReference type="InterPro" id="IPR011009">
    <property type="entry name" value="Kinase-like_dom_sf"/>
</dbReference>
<reference evidence="11" key="2">
    <citation type="submission" date="2015-01" db="EMBL/GenBank/DDBJ databases">
        <title>Evolutionary Origins and Diversification of the Mycorrhizal Mutualists.</title>
        <authorList>
            <consortium name="DOE Joint Genome Institute"/>
            <consortium name="Mycorrhizal Genomics Consortium"/>
            <person name="Kohler A."/>
            <person name="Kuo A."/>
            <person name="Nagy L.G."/>
            <person name="Floudas D."/>
            <person name="Copeland A."/>
            <person name="Barry K.W."/>
            <person name="Cichocki N."/>
            <person name="Veneault-Fourrey C."/>
            <person name="LaButti K."/>
            <person name="Lindquist E.A."/>
            <person name="Lipzen A."/>
            <person name="Lundell T."/>
            <person name="Morin E."/>
            <person name="Murat C."/>
            <person name="Riley R."/>
            <person name="Ohm R."/>
            <person name="Sun H."/>
            <person name="Tunlid A."/>
            <person name="Henrissat B."/>
            <person name="Grigoriev I.V."/>
            <person name="Hibbett D.S."/>
            <person name="Martin F."/>
        </authorList>
    </citation>
    <scope>NUCLEOTIDE SEQUENCE [LARGE SCALE GENOMIC DNA]</scope>
    <source>
        <strain evidence="11">h7</strain>
    </source>
</reference>
<evidence type="ECO:0000256" key="1">
    <source>
        <dbReference type="ARBA" id="ARBA00012513"/>
    </source>
</evidence>
<keyword evidence="3" id="KW-0808">Transferase</keyword>
<reference evidence="10 11" key="1">
    <citation type="submission" date="2014-04" db="EMBL/GenBank/DDBJ databases">
        <authorList>
            <consortium name="DOE Joint Genome Institute"/>
            <person name="Kuo A."/>
            <person name="Gay G."/>
            <person name="Dore J."/>
            <person name="Kohler A."/>
            <person name="Nagy L.G."/>
            <person name="Floudas D."/>
            <person name="Copeland A."/>
            <person name="Barry K.W."/>
            <person name="Cichocki N."/>
            <person name="Veneault-Fourrey C."/>
            <person name="LaButti K."/>
            <person name="Lindquist E.A."/>
            <person name="Lipzen A."/>
            <person name="Lundell T."/>
            <person name="Morin E."/>
            <person name="Murat C."/>
            <person name="Sun H."/>
            <person name="Tunlid A."/>
            <person name="Henrissat B."/>
            <person name="Grigoriev I.V."/>
            <person name="Hibbett D.S."/>
            <person name="Martin F."/>
            <person name="Nordberg H.P."/>
            <person name="Cantor M.N."/>
            <person name="Hua S.X."/>
        </authorList>
    </citation>
    <scope>NUCLEOTIDE SEQUENCE [LARGE SCALE GENOMIC DNA]</scope>
    <source>
        <strain evidence="11">h7</strain>
    </source>
</reference>
<dbReference type="EMBL" id="KN831774">
    <property type="protein sequence ID" value="KIM43992.1"/>
    <property type="molecule type" value="Genomic_DNA"/>
</dbReference>
<dbReference type="Pfam" id="PF00069">
    <property type="entry name" value="Pkinase"/>
    <property type="match status" value="2"/>
</dbReference>
<evidence type="ECO:0000256" key="4">
    <source>
        <dbReference type="ARBA" id="ARBA00022741"/>
    </source>
</evidence>
<dbReference type="PANTHER" id="PTHR47634:SF9">
    <property type="entry name" value="PROTEIN KINASE DOMAIN-CONTAINING PROTEIN-RELATED"/>
    <property type="match status" value="1"/>
</dbReference>
<dbReference type="EC" id="2.7.11.1" evidence="1"/>
<organism evidence="10 11">
    <name type="scientific">Hebeloma cylindrosporum</name>
    <dbReference type="NCBI Taxonomy" id="76867"/>
    <lineage>
        <taxon>Eukaryota</taxon>
        <taxon>Fungi</taxon>
        <taxon>Dikarya</taxon>
        <taxon>Basidiomycota</taxon>
        <taxon>Agaricomycotina</taxon>
        <taxon>Agaricomycetes</taxon>
        <taxon>Agaricomycetidae</taxon>
        <taxon>Agaricales</taxon>
        <taxon>Agaricineae</taxon>
        <taxon>Hymenogastraceae</taxon>
        <taxon>Hebeloma</taxon>
    </lineage>
</organism>
<comment type="catalytic activity">
    <reaction evidence="8">
        <text>L-seryl-[protein] + ATP = O-phospho-L-seryl-[protein] + ADP + H(+)</text>
        <dbReference type="Rhea" id="RHEA:17989"/>
        <dbReference type="Rhea" id="RHEA-COMP:9863"/>
        <dbReference type="Rhea" id="RHEA-COMP:11604"/>
        <dbReference type="ChEBI" id="CHEBI:15378"/>
        <dbReference type="ChEBI" id="CHEBI:29999"/>
        <dbReference type="ChEBI" id="CHEBI:30616"/>
        <dbReference type="ChEBI" id="CHEBI:83421"/>
        <dbReference type="ChEBI" id="CHEBI:456216"/>
        <dbReference type="EC" id="2.7.11.1"/>
    </reaction>
</comment>
<feature type="domain" description="Protein kinase" evidence="9">
    <location>
        <begin position="37"/>
        <end position="415"/>
    </location>
</feature>